<comment type="caution">
    <text evidence="4">The sequence shown here is derived from an EMBL/GenBank/DDBJ whole genome shotgun (WGS) entry which is preliminary data.</text>
</comment>
<reference evidence="4 5" key="1">
    <citation type="journal article" date="2016" name="Environ. Microbiol.">
        <title>Genomic resolution of a cold subsurface aquifer community provides metabolic insights for novel microbes adapted to high CO concentrations.</title>
        <authorList>
            <person name="Probst A.J."/>
            <person name="Castelle C.J."/>
            <person name="Singh A."/>
            <person name="Brown C.T."/>
            <person name="Anantharaman K."/>
            <person name="Sharon I."/>
            <person name="Hug L.A."/>
            <person name="Burstein D."/>
            <person name="Emerson J.B."/>
            <person name="Thomas B.C."/>
            <person name="Banfield J.F."/>
        </authorList>
    </citation>
    <scope>NUCLEOTIDE SEQUENCE [LARGE SCALE GENOMIC DNA]</scope>
    <source>
        <strain evidence="4">CG1_02_47_685</strain>
    </source>
</reference>
<dbReference type="STRING" id="1805282.AUJ44_01270"/>
<evidence type="ECO:0000313" key="5">
    <source>
        <dbReference type="Proteomes" id="UP000183206"/>
    </source>
</evidence>
<evidence type="ECO:0008006" key="6">
    <source>
        <dbReference type="Google" id="ProtNLM"/>
    </source>
</evidence>
<keyword evidence="3" id="KW-0406">Ion transport</keyword>
<gene>
    <name evidence="4" type="ORF">AUJ44_01270</name>
</gene>
<proteinExistence type="inferred from homology"/>
<dbReference type="PANTHER" id="PTHR38682:SF1">
    <property type="entry name" value="V-TYPE ATP SYNTHASE SUBUNIT C"/>
    <property type="match status" value="1"/>
</dbReference>
<name>A0A1J4VCC4_9BACT</name>
<dbReference type="InterPro" id="IPR036079">
    <property type="entry name" value="ATPase_csu/dsu_sf"/>
</dbReference>
<dbReference type="Proteomes" id="UP000183206">
    <property type="component" value="Unassembled WGS sequence"/>
</dbReference>
<evidence type="ECO:0000256" key="2">
    <source>
        <dbReference type="ARBA" id="ARBA00022448"/>
    </source>
</evidence>
<accession>A0A1J4VCC4</accession>
<dbReference type="Pfam" id="PF01992">
    <property type="entry name" value="vATP-synt_AC39"/>
    <property type="match status" value="1"/>
</dbReference>
<evidence type="ECO:0000313" key="4">
    <source>
        <dbReference type="EMBL" id="OIO32921.1"/>
    </source>
</evidence>
<comment type="similarity">
    <text evidence="1">Belongs to the V-ATPase V0D/AC39 subunit family.</text>
</comment>
<dbReference type="EMBL" id="MNVO01000024">
    <property type="protein sequence ID" value="OIO32921.1"/>
    <property type="molecule type" value="Genomic_DNA"/>
</dbReference>
<dbReference type="Gene3D" id="1.20.1690.10">
    <property type="entry name" value="V-type ATP synthase subunit C domain"/>
    <property type="match status" value="2"/>
</dbReference>
<organism evidence="4 5">
    <name type="scientific">Candidatus Nomurabacteria bacterium CG1_02_47_685</name>
    <dbReference type="NCBI Taxonomy" id="1805282"/>
    <lineage>
        <taxon>Bacteria</taxon>
        <taxon>Candidatus Nomuraibacteriota</taxon>
    </lineage>
</organism>
<evidence type="ECO:0000256" key="1">
    <source>
        <dbReference type="ARBA" id="ARBA00006709"/>
    </source>
</evidence>
<dbReference type="SUPFAM" id="SSF103486">
    <property type="entry name" value="V-type ATP synthase subunit C"/>
    <property type="match status" value="1"/>
</dbReference>
<dbReference type="InterPro" id="IPR035067">
    <property type="entry name" value="V-type_ATPase_csu/dsu"/>
</dbReference>
<dbReference type="Gene3D" id="1.10.132.50">
    <property type="entry name" value="ATP synthase (C/AC39) subunit, domain 3"/>
    <property type="match status" value="1"/>
</dbReference>
<dbReference type="InterPro" id="IPR050873">
    <property type="entry name" value="V-ATPase_V0D/AC39_subunit"/>
</dbReference>
<dbReference type="InterPro" id="IPR044911">
    <property type="entry name" value="V-type_ATPase_csu/dsu_dom_3"/>
</dbReference>
<sequence length="321" mass="36824">MDYIYAGTRAKVLKQKLLSETQTERLFGAKSVAETFKVLQDTFLAPYLAKHEKTDITEALDECIVDTKKLLKSIAPQPEILDVLWVKYDYHNLKTIIKGKRMGLGNEDITNLCFSAGIYAPEQILREYEKGDLRALNYHFHEAMEEAEHSERRYGIDVAMNTHYFKTIKTIADKTKDTFLRMFVALLVDTFNIKTALRSISLEELAGMETFVDDGTFSKDDLATTDNVFKNIGKIGGVTMWTRVIDHYKTTGNYGLIEKTIDEYITQFLMERGREVTSPAPLFSYFTRLKNNARIIGSIVATKRSGMNEKELRAVMRRVYN</sequence>
<dbReference type="GO" id="GO:0046961">
    <property type="term" value="F:proton-transporting ATPase activity, rotational mechanism"/>
    <property type="evidence" value="ECO:0007669"/>
    <property type="project" value="InterPro"/>
</dbReference>
<dbReference type="PANTHER" id="PTHR38682">
    <property type="entry name" value="V-TYPE ATP SYNTHASE SUBUNIT C"/>
    <property type="match status" value="1"/>
</dbReference>
<keyword evidence="2" id="KW-0813">Transport</keyword>
<evidence type="ECO:0000256" key="3">
    <source>
        <dbReference type="ARBA" id="ARBA00023065"/>
    </source>
</evidence>
<dbReference type="InterPro" id="IPR002843">
    <property type="entry name" value="ATPase_V0-cplx_csu/dsu"/>
</dbReference>
<protein>
    <recommendedName>
        <fullName evidence="6">V-type ATP synthase subunit C</fullName>
    </recommendedName>
</protein>
<dbReference type="AlphaFoldDB" id="A0A1J4VCC4"/>